<evidence type="ECO:0000256" key="1">
    <source>
        <dbReference type="ARBA" id="ARBA00022801"/>
    </source>
</evidence>
<dbReference type="SMART" id="SM00487">
    <property type="entry name" value="DEXDc"/>
    <property type="match status" value="1"/>
</dbReference>
<dbReference type="RefSeq" id="WP_100043398.1">
    <property type="nucleotide sequence ID" value="NZ_LT630003.1"/>
</dbReference>
<evidence type="ECO:0000259" key="2">
    <source>
        <dbReference type="PROSITE" id="PS51192"/>
    </source>
</evidence>
<keyword evidence="4" id="KW-1185">Reference proteome</keyword>
<feature type="domain" description="Helicase ATP-binding" evidence="2">
    <location>
        <begin position="138"/>
        <end position="313"/>
    </location>
</feature>
<accession>A0ABY1CH49</accession>
<organism evidence="3 4">
    <name type="scientific">Lacrimispora sphenoides JCM 1415</name>
    <dbReference type="NCBI Taxonomy" id="1297793"/>
    <lineage>
        <taxon>Bacteria</taxon>
        <taxon>Bacillati</taxon>
        <taxon>Bacillota</taxon>
        <taxon>Clostridia</taxon>
        <taxon>Lachnospirales</taxon>
        <taxon>Lachnospiraceae</taxon>
        <taxon>Lacrimispora</taxon>
    </lineage>
</organism>
<proteinExistence type="predicted"/>
<dbReference type="InterPro" id="IPR049730">
    <property type="entry name" value="SNF2/RAD54-like_C"/>
</dbReference>
<dbReference type="Proteomes" id="UP000198970">
    <property type="component" value="Chromosome I"/>
</dbReference>
<dbReference type="Gene3D" id="3.40.50.300">
    <property type="entry name" value="P-loop containing nucleotide triphosphate hydrolases"/>
    <property type="match status" value="1"/>
</dbReference>
<dbReference type="InterPro" id="IPR014001">
    <property type="entry name" value="Helicase_ATP-bd"/>
</dbReference>
<dbReference type="PROSITE" id="PS51192">
    <property type="entry name" value="HELICASE_ATP_BIND_1"/>
    <property type="match status" value="1"/>
</dbReference>
<dbReference type="CDD" id="cd18793">
    <property type="entry name" value="SF2_C_SNF"/>
    <property type="match status" value="1"/>
</dbReference>
<evidence type="ECO:0000313" key="4">
    <source>
        <dbReference type="Proteomes" id="UP000198970"/>
    </source>
</evidence>
<protein>
    <submittedName>
        <fullName evidence="3">SNF2 family N-terminal domain-containing protein</fullName>
    </submittedName>
</protein>
<dbReference type="InterPro" id="IPR000330">
    <property type="entry name" value="SNF2_N"/>
</dbReference>
<dbReference type="SUPFAM" id="SSF52540">
    <property type="entry name" value="P-loop containing nucleoside triphosphate hydrolases"/>
    <property type="match status" value="2"/>
</dbReference>
<dbReference type="EMBL" id="LT630003">
    <property type="protein sequence ID" value="SEU03594.1"/>
    <property type="molecule type" value="Genomic_DNA"/>
</dbReference>
<dbReference type="InterPro" id="IPR038718">
    <property type="entry name" value="SNF2-like_sf"/>
</dbReference>
<keyword evidence="1" id="KW-0378">Hydrolase</keyword>
<dbReference type="Gene3D" id="3.40.50.10810">
    <property type="entry name" value="Tandem AAA-ATPase domain"/>
    <property type="match status" value="1"/>
</dbReference>
<name>A0ABY1CH49_9FIRM</name>
<dbReference type="PANTHER" id="PTHR10799">
    <property type="entry name" value="SNF2/RAD54 HELICASE FAMILY"/>
    <property type="match status" value="1"/>
</dbReference>
<sequence>MPTISIDLDVMNKKIFLYGDIEKLKSHRFAWRYIKDYLKPLVETDKIVIPISEKDTITLLSDIREMLKKYGFNEKQSNTSEQALLDFYKEEEKFSEFSEKAFDIRNNKCVFEEFKSFSDSVAIRLPNRSLYPLQLLSAYHLAFAQNACNFSVPGAGKTSIVYGAYAYLKHLPEGDLKKIDKLLIVGPLSSFGPWELEYAECFGKKPNAKRLISGLSHEAKTDYLYSRNTAEITLISYASLVPLKNELEFYLKYNRVMMVLDEAHKAKNTSGGITAETVLSLSKNCSARVVLTGTPAPNGYEDLYNMFKFIWPNKNIIGFQVNQLKDMTSRINDLRVDRLINNIAPFFMRIKKSDLNIPLATVHPPIEVEMGPIQRRIYDFVEKKYINSLLNDGIPDTSSRFKSLLAQAKVLRLMQVATNPAMLKEPLCEFLQDDDCCQEVYRSVDDVDVLKEIGEYEILETPSKYVAAKELIERIINGGSKVVVWATFIHTIHEFKDYLSINGIASQELYGAIPVEQEGIEGETNQQIVTREKIVAEFQKEDCPYKVIIANPFAVAESISLHKACHNAIYLERSFNAAHFVQSKDRIHRYGLKPGTETHYFFIVSKDSIDDTINERLTEKERRMTEIMENMPIPLFDNISFDLGDEDIKALIKDYVRRTKKN</sequence>
<reference evidence="3 4" key="1">
    <citation type="submission" date="2016-10" db="EMBL/GenBank/DDBJ databases">
        <authorList>
            <person name="Varghese N."/>
            <person name="Submissions S."/>
        </authorList>
    </citation>
    <scope>NUCLEOTIDE SEQUENCE [LARGE SCALE GENOMIC DNA]</scope>
    <source>
        <strain evidence="3 4">ATCC 19403</strain>
    </source>
</reference>
<dbReference type="InterPro" id="IPR027417">
    <property type="entry name" value="P-loop_NTPase"/>
</dbReference>
<gene>
    <name evidence="3" type="ORF">SAMN02745906_4216</name>
</gene>
<dbReference type="Pfam" id="PF00176">
    <property type="entry name" value="SNF2-rel_dom"/>
    <property type="match status" value="1"/>
</dbReference>
<evidence type="ECO:0000313" key="3">
    <source>
        <dbReference type="EMBL" id="SEU03594.1"/>
    </source>
</evidence>